<evidence type="ECO:0000313" key="5">
    <source>
        <dbReference type="EMBL" id="BAK13549.1"/>
    </source>
</evidence>
<dbReference type="eggNOG" id="COG2207">
    <property type="taxonomic scope" value="Bacteria"/>
</dbReference>
<dbReference type="KEGG" id="paj:PAJ_3470"/>
<organism evidence="5 6">
    <name type="scientific">Pantoea ananatis (strain AJ13355)</name>
    <dbReference type="NCBI Taxonomy" id="932677"/>
    <lineage>
        <taxon>Bacteria</taxon>
        <taxon>Pseudomonadati</taxon>
        <taxon>Pseudomonadota</taxon>
        <taxon>Gammaproteobacteria</taxon>
        <taxon>Enterobacterales</taxon>
        <taxon>Erwiniaceae</taxon>
        <taxon>Pantoea</taxon>
    </lineage>
</organism>
<evidence type="ECO:0000256" key="1">
    <source>
        <dbReference type="ARBA" id="ARBA00023015"/>
    </source>
</evidence>
<dbReference type="InterPro" id="IPR009057">
    <property type="entry name" value="Homeodomain-like_sf"/>
</dbReference>
<dbReference type="PANTHER" id="PTHR47504">
    <property type="entry name" value="RIGHT ORIGIN-BINDING PROTEIN"/>
    <property type="match status" value="1"/>
</dbReference>
<keyword evidence="3" id="KW-0804">Transcription</keyword>
<reference evidence="6" key="1">
    <citation type="journal article" date="2012" name="Appl. Microbiol. Biotechnol.">
        <title>The complete genome sequence of Pantoea ananatis AJ13355, an organism with great biotechnological potential.</title>
        <authorList>
            <person name="Hara Y."/>
            <person name="Kadotani N."/>
            <person name="Izui H."/>
            <person name="Katashkina J.I."/>
            <person name="Kuvaeva T.M."/>
            <person name="Andreeva I.G."/>
            <person name="Golubeva L.I."/>
            <person name="Malko D.B."/>
            <person name="Makeev V.J."/>
            <person name="Mashko S.V."/>
            <person name="Kozlov Y.I."/>
        </authorList>
    </citation>
    <scope>NUCLEOTIDE SEQUENCE [LARGE SCALE GENOMIC DNA]</scope>
    <source>
        <strain evidence="6">AJ13355</strain>
    </source>
</reference>
<dbReference type="SMART" id="SM00342">
    <property type="entry name" value="HTH_ARAC"/>
    <property type="match status" value="1"/>
</dbReference>
<gene>
    <name evidence="5" type="primary">marA</name>
    <name evidence="5" type="ordered locus">PAJ_3470</name>
</gene>
<dbReference type="SUPFAM" id="SSF46689">
    <property type="entry name" value="Homeodomain-like"/>
    <property type="match status" value="2"/>
</dbReference>
<dbReference type="EMBL" id="AP012032">
    <property type="protein sequence ID" value="BAK13549.1"/>
    <property type="molecule type" value="Genomic_DNA"/>
</dbReference>
<dbReference type="InterPro" id="IPR018060">
    <property type="entry name" value="HTH_AraC"/>
</dbReference>
<evidence type="ECO:0000313" key="6">
    <source>
        <dbReference type="Proteomes" id="UP000006690"/>
    </source>
</evidence>
<evidence type="ECO:0000256" key="3">
    <source>
        <dbReference type="ARBA" id="ARBA00023163"/>
    </source>
</evidence>
<protein>
    <submittedName>
        <fullName evidence="5">Multiple antibiotic resistance protein MarA</fullName>
    </submittedName>
</protein>
<dbReference type="Proteomes" id="UP000006690">
    <property type="component" value="Chromosome"/>
</dbReference>
<dbReference type="InterPro" id="IPR050959">
    <property type="entry name" value="MarA-like"/>
</dbReference>
<sequence length="135" mass="16119">MCSLHICFNQENTMNQREFIRSLLEWIESNLGHDLHLDEVARRAGYSRWHLQRLFRQHTGFSLAEYIRQRRLTESALTLLNSNEAILQVAMSYGFDTQQAYTRTFKNYFMVTPGQLRRQRRVEPDRLLFPYAMAS</sequence>
<feature type="domain" description="HTH araC/xylS-type" evidence="4">
    <location>
        <begin position="21"/>
        <end position="119"/>
    </location>
</feature>
<dbReference type="PATRIC" id="fig|932677.3.peg.3997"/>
<dbReference type="Pfam" id="PF12833">
    <property type="entry name" value="HTH_18"/>
    <property type="match status" value="1"/>
</dbReference>
<evidence type="ECO:0000259" key="4">
    <source>
        <dbReference type="PROSITE" id="PS01124"/>
    </source>
</evidence>
<evidence type="ECO:0000256" key="2">
    <source>
        <dbReference type="ARBA" id="ARBA00023125"/>
    </source>
</evidence>
<name>A0A0H3L2T4_PANAA</name>
<keyword evidence="2" id="KW-0238">DNA-binding</keyword>
<dbReference type="GO" id="GO:0043565">
    <property type="term" value="F:sequence-specific DNA binding"/>
    <property type="evidence" value="ECO:0007669"/>
    <property type="project" value="InterPro"/>
</dbReference>
<proteinExistence type="predicted"/>
<accession>A0A0H3L2T4</accession>
<dbReference type="HOGENOM" id="CLU_000445_81_14_6"/>
<dbReference type="GO" id="GO:0003700">
    <property type="term" value="F:DNA-binding transcription factor activity"/>
    <property type="evidence" value="ECO:0007669"/>
    <property type="project" value="InterPro"/>
</dbReference>
<dbReference type="PROSITE" id="PS01124">
    <property type="entry name" value="HTH_ARAC_FAMILY_2"/>
    <property type="match status" value="1"/>
</dbReference>
<dbReference type="Gene3D" id="1.10.10.60">
    <property type="entry name" value="Homeodomain-like"/>
    <property type="match status" value="2"/>
</dbReference>
<keyword evidence="1" id="KW-0805">Transcription regulation</keyword>
<dbReference type="AlphaFoldDB" id="A0A0H3L2T4"/>
<dbReference type="PANTHER" id="PTHR47504:SF5">
    <property type="entry name" value="RIGHT ORIGIN-BINDING PROTEIN"/>
    <property type="match status" value="1"/>
</dbReference>